<evidence type="ECO:0000313" key="2">
    <source>
        <dbReference type="EMBL" id="MFA0940791.1"/>
    </source>
</evidence>
<accession>A0ABV4PLA4</accession>
<keyword evidence="1" id="KW-1133">Transmembrane helix</keyword>
<dbReference type="EMBL" id="JBGMSU010000030">
    <property type="protein sequence ID" value="MFA0940791.1"/>
    <property type="molecule type" value="Genomic_DNA"/>
</dbReference>
<comment type="caution">
    <text evidence="2">The sequence shown here is derived from an EMBL/GenBank/DDBJ whole genome shotgun (WGS) entry which is preliminary data.</text>
</comment>
<proteinExistence type="predicted"/>
<gene>
    <name evidence="2" type="ORF">ACDH53_25810</name>
</gene>
<sequence>MDRKLAVQRMETFVQPTSIRLLLIKLVVLGLLSFCAALCWNILPRKTGEIAAFISVGMMLAMLWVVATTAILAVKRNWDGYRKFERALNGVTESDLVRSRSSPEFNLLEQRAMTRCLNSRFPGWSLDKNL</sequence>
<dbReference type="Proteomes" id="UP001569512">
    <property type="component" value="Unassembled WGS sequence"/>
</dbReference>
<keyword evidence="1" id="KW-0812">Transmembrane</keyword>
<protein>
    <submittedName>
        <fullName evidence="2">Uncharacterized protein</fullName>
    </submittedName>
</protein>
<evidence type="ECO:0000313" key="3">
    <source>
        <dbReference type="Proteomes" id="UP001569512"/>
    </source>
</evidence>
<feature type="transmembrane region" description="Helical" evidence="1">
    <location>
        <begin position="21"/>
        <end position="44"/>
    </location>
</feature>
<organism evidence="2 3">
    <name type="scientific">Pseudomonas tremae</name>
    <dbReference type="NCBI Taxonomy" id="200454"/>
    <lineage>
        <taxon>Bacteria</taxon>
        <taxon>Pseudomonadati</taxon>
        <taxon>Pseudomonadota</taxon>
        <taxon>Gammaproteobacteria</taxon>
        <taxon>Pseudomonadales</taxon>
        <taxon>Pseudomonadaceae</taxon>
        <taxon>Pseudomonas</taxon>
    </lineage>
</organism>
<keyword evidence="3" id="KW-1185">Reference proteome</keyword>
<keyword evidence="1" id="KW-0472">Membrane</keyword>
<reference evidence="2 3" key="1">
    <citation type="submission" date="2024-06" db="EMBL/GenBank/DDBJ databases">
        <title>Genome sequences for Pseudomonas syringae strains with characterized LPS.</title>
        <authorList>
            <person name="Baltrus D.A."/>
            <person name="Krings L."/>
        </authorList>
    </citation>
    <scope>NUCLEOTIDE SEQUENCE [LARGE SCALE GENOMIC DNA]</scope>
    <source>
        <strain evidence="2 3">NCPPB2708</strain>
    </source>
</reference>
<feature type="transmembrane region" description="Helical" evidence="1">
    <location>
        <begin position="50"/>
        <end position="74"/>
    </location>
</feature>
<name>A0ABV4PLA4_9PSED</name>
<dbReference type="RefSeq" id="WP_371903835.1">
    <property type="nucleotide sequence ID" value="NZ_JBGMSS010000021.1"/>
</dbReference>
<evidence type="ECO:0000256" key="1">
    <source>
        <dbReference type="SAM" id="Phobius"/>
    </source>
</evidence>